<protein>
    <submittedName>
        <fullName evidence="1">Uncharacterized protein</fullName>
    </submittedName>
</protein>
<evidence type="ECO:0000313" key="1">
    <source>
        <dbReference type="EMBL" id="MBX31310.1"/>
    </source>
</evidence>
<sequence>MGGKSQATMVSLLEPTLLSDPENSFINSIGITKRFRDTLFFLNASVGPCLNLRAFCFHAKAPNFFKGWEEAPIGKECQVHQA</sequence>
<proteinExistence type="predicted"/>
<name>A0A2P2MM98_RHIMU</name>
<organism evidence="1">
    <name type="scientific">Rhizophora mucronata</name>
    <name type="common">Asiatic mangrove</name>
    <dbReference type="NCBI Taxonomy" id="61149"/>
    <lineage>
        <taxon>Eukaryota</taxon>
        <taxon>Viridiplantae</taxon>
        <taxon>Streptophyta</taxon>
        <taxon>Embryophyta</taxon>
        <taxon>Tracheophyta</taxon>
        <taxon>Spermatophyta</taxon>
        <taxon>Magnoliopsida</taxon>
        <taxon>eudicotyledons</taxon>
        <taxon>Gunneridae</taxon>
        <taxon>Pentapetalae</taxon>
        <taxon>rosids</taxon>
        <taxon>fabids</taxon>
        <taxon>Malpighiales</taxon>
        <taxon>Rhizophoraceae</taxon>
        <taxon>Rhizophora</taxon>
    </lineage>
</organism>
<dbReference type="AlphaFoldDB" id="A0A2P2MM98"/>
<accession>A0A2P2MM98</accession>
<dbReference type="EMBL" id="GGEC01050826">
    <property type="protein sequence ID" value="MBX31310.1"/>
    <property type="molecule type" value="Transcribed_RNA"/>
</dbReference>
<reference evidence="1" key="1">
    <citation type="submission" date="2018-02" db="EMBL/GenBank/DDBJ databases">
        <title>Rhizophora mucronata_Transcriptome.</title>
        <authorList>
            <person name="Meera S.P."/>
            <person name="Sreeshan A."/>
            <person name="Augustine A."/>
        </authorList>
    </citation>
    <scope>NUCLEOTIDE SEQUENCE</scope>
    <source>
        <tissue evidence="1">Leaf</tissue>
    </source>
</reference>